<feature type="region of interest" description="Disordered" evidence="1">
    <location>
        <begin position="48"/>
        <end position="87"/>
    </location>
</feature>
<reference evidence="3 4" key="1">
    <citation type="submission" date="2019-06" db="EMBL/GenBank/DDBJ databases">
        <title>Sequencing the genomes of 1000 actinobacteria strains.</title>
        <authorList>
            <person name="Klenk H.-P."/>
        </authorList>
    </citation>
    <scope>NUCLEOTIDE SEQUENCE [LARGE SCALE GENOMIC DNA]</scope>
    <source>
        <strain evidence="3 4">DSM 21776</strain>
    </source>
</reference>
<dbReference type="InterPro" id="IPR046151">
    <property type="entry name" value="DUF6153"/>
</dbReference>
<dbReference type="AlphaFoldDB" id="A0A543PML3"/>
<name>A0A543PML3_9MICO</name>
<feature type="compositionally biased region" description="Low complexity" evidence="1">
    <location>
        <begin position="72"/>
        <end position="87"/>
    </location>
</feature>
<dbReference type="EMBL" id="VFQF01000003">
    <property type="protein sequence ID" value="TQN45314.1"/>
    <property type="molecule type" value="Genomic_DNA"/>
</dbReference>
<feature type="transmembrane region" description="Helical" evidence="2">
    <location>
        <begin position="87"/>
        <end position="106"/>
    </location>
</feature>
<keyword evidence="2" id="KW-1133">Transmembrane helix</keyword>
<accession>A0A543PML3</accession>
<dbReference type="Pfam" id="PF19650">
    <property type="entry name" value="DUF6153"/>
    <property type="match status" value="1"/>
</dbReference>
<keyword evidence="2" id="KW-0472">Membrane</keyword>
<protein>
    <submittedName>
        <fullName evidence="3">Uncharacterized protein</fullName>
    </submittedName>
</protein>
<comment type="caution">
    <text evidence="3">The sequence shown here is derived from an EMBL/GenBank/DDBJ whole genome shotgun (WGS) entry which is preliminary data.</text>
</comment>
<evidence type="ECO:0000256" key="2">
    <source>
        <dbReference type="SAM" id="Phobius"/>
    </source>
</evidence>
<sequence>MTPSGHQRRRSQARLSRWLLVLVTLVLALGVVVMHSLGIGHHGSSHLSPGGASSVTAGAAHAHEQTGHHVAAAEPSAPSPGGESSQAARHGASVMCLAVLPLLLLLRRGGRAWFARAVAAARRPVVAVPGSWLTIRARPPGSILSELCILRT</sequence>
<keyword evidence="2" id="KW-0812">Transmembrane</keyword>
<organism evidence="3 4">
    <name type="scientific">Humibacillus xanthopallidus</name>
    <dbReference type="NCBI Taxonomy" id="412689"/>
    <lineage>
        <taxon>Bacteria</taxon>
        <taxon>Bacillati</taxon>
        <taxon>Actinomycetota</taxon>
        <taxon>Actinomycetes</taxon>
        <taxon>Micrococcales</taxon>
        <taxon>Intrasporangiaceae</taxon>
        <taxon>Humibacillus</taxon>
    </lineage>
</organism>
<feature type="transmembrane region" description="Helical" evidence="2">
    <location>
        <begin position="18"/>
        <end position="39"/>
    </location>
</feature>
<gene>
    <name evidence="3" type="ORF">FHX52_4553</name>
</gene>
<evidence type="ECO:0000313" key="4">
    <source>
        <dbReference type="Proteomes" id="UP000320085"/>
    </source>
</evidence>
<proteinExistence type="predicted"/>
<dbReference type="RefSeq" id="WP_141824554.1">
    <property type="nucleotide sequence ID" value="NZ_BAAAQC010000013.1"/>
</dbReference>
<dbReference type="Proteomes" id="UP000320085">
    <property type="component" value="Unassembled WGS sequence"/>
</dbReference>
<evidence type="ECO:0000256" key="1">
    <source>
        <dbReference type="SAM" id="MobiDB-lite"/>
    </source>
</evidence>
<evidence type="ECO:0000313" key="3">
    <source>
        <dbReference type="EMBL" id="TQN45314.1"/>
    </source>
</evidence>